<keyword evidence="1" id="KW-0694">RNA-binding</keyword>
<dbReference type="Gene3D" id="3.30.160.20">
    <property type="match status" value="1"/>
</dbReference>
<evidence type="ECO:0000313" key="4">
    <source>
        <dbReference type="Proteomes" id="UP000054097"/>
    </source>
</evidence>
<dbReference type="GO" id="GO:0003723">
    <property type="term" value="F:RNA binding"/>
    <property type="evidence" value="ECO:0007669"/>
    <property type="project" value="UniProtKB-UniRule"/>
</dbReference>
<dbReference type="HOGENOM" id="CLU_2224823_0_0_1"/>
<dbReference type="AlphaFoldDB" id="A0A0C3AW14"/>
<organism evidence="3 4">
    <name type="scientific">Serendipita vermifera MAFF 305830</name>
    <dbReference type="NCBI Taxonomy" id="933852"/>
    <lineage>
        <taxon>Eukaryota</taxon>
        <taxon>Fungi</taxon>
        <taxon>Dikarya</taxon>
        <taxon>Basidiomycota</taxon>
        <taxon>Agaricomycotina</taxon>
        <taxon>Agaricomycetes</taxon>
        <taxon>Sebacinales</taxon>
        <taxon>Serendipitaceae</taxon>
        <taxon>Serendipita</taxon>
    </lineage>
</organism>
<dbReference type="Pfam" id="PF00035">
    <property type="entry name" value="dsrm"/>
    <property type="match status" value="1"/>
</dbReference>
<proteinExistence type="predicted"/>
<reference evidence="4" key="2">
    <citation type="submission" date="2015-01" db="EMBL/GenBank/DDBJ databases">
        <title>Evolutionary Origins and Diversification of the Mycorrhizal Mutualists.</title>
        <authorList>
            <consortium name="DOE Joint Genome Institute"/>
            <consortium name="Mycorrhizal Genomics Consortium"/>
            <person name="Kohler A."/>
            <person name="Kuo A."/>
            <person name="Nagy L.G."/>
            <person name="Floudas D."/>
            <person name="Copeland A."/>
            <person name="Barry K.W."/>
            <person name="Cichocki N."/>
            <person name="Veneault-Fourrey C."/>
            <person name="LaButti K."/>
            <person name="Lindquist E.A."/>
            <person name="Lipzen A."/>
            <person name="Lundell T."/>
            <person name="Morin E."/>
            <person name="Murat C."/>
            <person name="Riley R."/>
            <person name="Ohm R."/>
            <person name="Sun H."/>
            <person name="Tunlid A."/>
            <person name="Henrissat B."/>
            <person name="Grigoriev I.V."/>
            <person name="Hibbett D.S."/>
            <person name="Martin F."/>
        </authorList>
    </citation>
    <scope>NUCLEOTIDE SEQUENCE [LARGE SCALE GENOMIC DNA]</scope>
    <source>
        <strain evidence="4">MAFF 305830</strain>
    </source>
</reference>
<dbReference type="Proteomes" id="UP000054097">
    <property type="component" value="Unassembled WGS sequence"/>
</dbReference>
<feature type="domain" description="DRBM" evidence="2">
    <location>
        <begin position="11"/>
        <end position="80"/>
    </location>
</feature>
<evidence type="ECO:0000313" key="3">
    <source>
        <dbReference type="EMBL" id="KIM24174.1"/>
    </source>
</evidence>
<keyword evidence="4" id="KW-1185">Reference proteome</keyword>
<evidence type="ECO:0000259" key="2">
    <source>
        <dbReference type="PROSITE" id="PS50137"/>
    </source>
</evidence>
<dbReference type="SMART" id="SM00358">
    <property type="entry name" value="DSRM"/>
    <property type="match status" value="1"/>
</dbReference>
<dbReference type="PROSITE" id="PS50137">
    <property type="entry name" value="DS_RBD"/>
    <property type="match status" value="1"/>
</dbReference>
<dbReference type="SUPFAM" id="SSF54768">
    <property type="entry name" value="dsRNA-binding domain-like"/>
    <property type="match status" value="1"/>
</dbReference>
<protein>
    <recommendedName>
        <fullName evidence="2">DRBM domain-containing protein</fullName>
    </recommendedName>
</protein>
<gene>
    <name evidence="3" type="ORF">M408DRAFT_331927</name>
</gene>
<dbReference type="OrthoDB" id="112668at2759"/>
<dbReference type="EMBL" id="KN824327">
    <property type="protein sequence ID" value="KIM24174.1"/>
    <property type="molecule type" value="Genomic_DNA"/>
</dbReference>
<sequence>MPEQHAPQVPTARLMLNDYLQAWRRQDKVRWTATSRGPRQRPHWTVTCYLSDIAYGTGYGLSKAQAKERAAQETLSIINRQHIAVWSIEYFKWATDNRPPQPPYST</sequence>
<dbReference type="InterPro" id="IPR014720">
    <property type="entry name" value="dsRBD_dom"/>
</dbReference>
<evidence type="ECO:0000256" key="1">
    <source>
        <dbReference type="PROSITE-ProRule" id="PRU00266"/>
    </source>
</evidence>
<name>A0A0C3AW14_SERVB</name>
<accession>A0A0C3AW14</accession>
<reference evidence="3 4" key="1">
    <citation type="submission" date="2014-04" db="EMBL/GenBank/DDBJ databases">
        <authorList>
            <consortium name="DOE Joint Genome Institute"/>
            <person name="Kuo A."/>
            <person name="Zuccaro A."/>
            <person name="Kohler A."/>
            <person name="Nagy L.G."/>
            <person name="Floudas D."/>
            <person name="Copeland A."/>
            <person name="Barry K.W."/>
            <person name="Cichocki N."/>
            <person name="Veneault-Fourrey C."/>
            <person name="LaButti K."/>
            <person name="Lindquist E.A."/>
            <person name="Lipzen A."/>
            <person name="Lundell T."/>
            <person name="Morin E."/>
            <person name="Murat C."/>
            <person name="Sun H."/>
            <person name="Tunlid A."/>
            <person name="Henrissat B."/>
            <person name="Grigoriev I.V."/>
            <person name="Hibbett D.S."/>
            <person name="Martin F."/>
            <person name="Nordberg H.P."/>
            <person name="Cantor M.N."/>
            <person name="Hua S.X."/>
        </authorList>
    </citation>
    <scope>NUCLEOTIDE SEQUENCE [LARGE SCALE GENOMIC DNA]</scope>
    <source>
        <strain evidence="3 4">MAFF 305830</strain>
    </source>
</reference>